<feature type="DNA-binding region" description="H-T-H motif" evidence="4">
    <location>
        <begin position="30"/>
        <end position="49"/>
    </location>
</feature>
<feature type="domain" description="HTH tetR-type" evidence="5">
    <location>
        <begin position="7"/>
        <end position="67"/>
    </location>
</feature>
<evidence type="ECO:0000256" key="1">
    <source>
        <dbReference type="ARBA" id="ARBA00023015"/>
    </source>
</evidence>
<keyword evidence="2 4" id="KW-0238">DNA-binding</keyword>
<dbReference type="Gene3D" id="1.10.357.10">
    <property type="entry name" value="Tetracycline Repressor, domain 2"/>
    <property type="match status" value="1"/>
</dbReference>
<evidence type="ECO:0000256" key="4">
    <source>
        <dbReference type="PROSITE-ProRule" id="PRU00335"/>
    </source>
</evidence>
<sequence length="197" mass="20925">MSTRFRQQIDDSILDRAAAVLARQGEAKTSVQDIADAVGLSKAGLLHHFSSKDALHRALSDRLDQLGDALLEQVRDLPAGPDRDREVVAVLVDAALGHPGLVAVMLLPALRGESPLGGHAPIEMTTDVVFRLFDDASTAASADRHVRLSVALAGLAVLSLATPDEARTTAWRRSLITTCSDALGHRRPSASVDDLEA</sequence>
<dbReference type="InterPro" id="IPR001647">
    <property type="entry name" value="HTH_TetR"/>
</dbReference>
<evidence type="ECO:0000256" key="2">
    <source>
        <dbReference type="ARBA" id="ARBA00023125"/>
    </source>
</evidence>
<organism evidence="6 7">
    <name type="scientific">Nakamurella leprariae</name>
    <dbReference type="NCBI Taxonomy" id="2803911"/>
    <lineage>
        <taxon>Bacteria</taxon>
        <taxon>Bacillati</taxon>
        <taxon>Actinomycetota</taxon>
        <taxon>Actinomycetes</taxon>
        <taxon>Nakamurellales</taxon>
        <taxon>Nakamurellaceae</taxon>
        <taxon>Nakamurella</taxon>
    </lineage>
</organism>
<dbReference type="AlphaFoldDB" id="A0A938YJ95"/>
<name>A0A938YJ95_9ACTN</name>
<evidence type="ECO:0000313" key="7">
    <source>
        <dbReference type="Proteomes" id="UP000663792"/>
    </source>
</evidence>
<dbReference type="InterPro" id="IPR009057">
    <property type="entry name" value="Homeodomain-like_sf"/>
</dbReference>
<evidence type="ECO:0000256" key="3">
    <source>
        <dbReference type="ARBA" id="ARBA00023163"/>
    </source>
</evidence>
<keyword evidence="1" id="KW-0805">Transcription regulation</keyword>
<dbReference type="RefSeq" id="WP_205262258.1">
    <property type="nucleotide sequence ID" value="NZ_JAERWK010000025.1"/>
</dbReference>
<dbReference type="Pfam" id="PF00440">
    <property type="entry name" value="TetR_N"/>
    <property type="match status" value="1"/>
</dbReference>
<gene>
    <name evidence="6" type="ORF">JL106_18650</name>
</gene>
<evidence type="ECO:0000259" key="5">
    <source>
        <dbReference type="PROSITE" id="PS50977"/>
    </source>
</evidence>
<dbReference type="PROSITE" id="PS50977">
    <property type="entry name" value="HTH_TETR_2"/>
    <property type="match status" value="1"/>
</dbReference>
<dbReference type="Proteomes" id="UP000663792">
    <property type="component" value="Unassembled WGS sequence"/>
</dbReference>
<dbReference type="PANTHER" id="PTHR47506:SF6">
    <property type="entry name" value="HTH-TYPE TRANSCRIPTIONAL REPRESSOR NEMR"/>
    <property type="match status" value="1"/>
</dbReference>
<dbReference type="PRINTS" id="PR00455">
    <property type="entry name" value="HTHTETR"/>
</dbReference>
<dbReference type="PANTHER" id="PTHR47506">
    <property type="entry name" value="TRANSCRIPTIONAL REGULATORY PROTEIN"/>
    <property type="match status" value="1"/>
</dbReference>
<protein>
    <submittedName>
        <fullName evidence="6">TetR/AcrR family transcriptional regulator</fullName>
    </submittedName>
</protein>
<dbReference type="EMBL" id="JAERWK010000025">
    <property type="protein sequence ID" value="MBM9469312.1"/>
    <property type="molecule type" value="Genomic_DNA"/>
</dbReference>
<keyword evidence="3" id="KW-0804">Transcription</keyword>
<dbReference type="SUPFAM" id="SSF46689">
    <property type="entry name" value="Homeodomain-like"/>
    <property type="match status" value="1"/>
</dbReference>
<accession>A0A938YJ95</accession>
<dbReference type="GO" id="GO:0003677">
    <property type="term" value="F:DNA binding"/>
    <property type="evidence" value="ECO:0007669"/>
    <property type="project" value="UniProtKB-UniRule"/>
</dbReference>
<keyword evidence="7" id="KW-1185">Reference proteome</keyword>
<reference evidence="6" key="1">
    <citation type="submission" date="2021-01" db="EMBL/GenBank/DDBJ databases">
        <title>YIM 132084 draft genome.</title>
        <authorList>
            <person name="An D."/>
        </authorList>
    </citation>
    <scope>NUCLEOTIDE SEQUENCE</scope>
    <source>
        <strain evidence="6">YIM 132084</strain>
    </source>
</reference>
<comment type="caution">
    <text evidence="6">The sequence shown here is derived from an EMBL/GenBank/DDBJ whole genome shotgun (WGS) entry which is preliminary data.</text>
</comment>
<proteinExistence type="predicted"/>
<evidence type="ECO:0000313" key="6">
    <source>
        <dbReference type="EMBL" id="MBM9469312.1"/>
    </source>
</evidence>